<dbReference type="PANTHER" id="PTHR31118:SF12">
    <property type="entry name" value="CYCLASE-LIKE PROTEIN 2"/>
    <property type="match status" value="1"/>
</dbReference>
<reference evidence="1 2" key="1">
    <citation type="submission" date="2022-03" db="EMBL/GenBank/DDBJ databases">
        <authorList>
            <person name="Jo J.-H."/>
            <person name="Im W.-T."/>
        </authorList>
    </citation>
    <scope>NUCLEOTIDE SEQUENCE [LARGE SCALE GENOMIC DNA]</scope>
    <source>
        <strain evidence="1 2">MA9</strain>
    </source>
</reference>
<dbReference type="SUPFAM" id="SSF102198">
    <property type="entry name" value="Putative cyclase"/>
    <property type="match status" value="1"/>
</dbReference>
<dbReference type="Gene3D" id="3.50.30.50">
    <property type="entry name" value="Putative cyclase"/>
    <property type="match status" value="1"/>
</dbReference>
<organism evidence="1 2">
    <name type="scientific">Solibacillus palustris</name>
    <dbReference type="NCBI Taxonomy" id="2908203"/>
    <lineage>
        <taxon>Bacteria</taxon>
        <taxon>Bacillati</taxon>
        <taxon>Bacillota</taxon>
        <taxon>Bacilli</taxon>
        <taxon>Bacillales</taxon>
        <taxon>Caryophanaceae</taxon>
        <taxon>Solibacillus</taxon>
    </lineage>
</organism>
<accession>A0ABS9UDE5</accession>
<dbReference type="EMBL" id="JAKZFC010000003">
    <property type="protein sequence ID" value="MCH7322355.1"/>
    <property type="molecule type" value="Genomic_DNA"/>
</dbReference>
<dbReference type="InterPro" id="IPR037175">
    <property type="entry name" value="KFase_sf"/>
</dbReference>
<dbReference type="PANTHER" id="PTHR31118">
    <property type="entry name" value="CYCLASE-LIKE PROTEIN 2"/>
    <property type="match status" value="1"/>
</dbReference>
<evidence type="ECO:0000313" key="2">
    <source>
        <dbReference type="Proteomes" id="UP001316087"/>
    </source>
</evidence>
<dbReference type="InterPro" id="IPR007325">
    <property type="entry name" value="KFase/CYL"/>
</dbReference>
<dbReference type="Proteomes" id="UP001316087">
    <property type="component" value="Unassembled WGS sequence"/>
</dbReference>
<gene>
    <name evidence="1" type="ORF">LZ480_10675</name>
</gene>
<sequence>MVVATNLTLWNQLKELQSPKYKWVDLTQSFGEDTPRWPGFEPLKNTVLFDFSEAPMKVNHYAFPGQYGTHIDAPGHFVPNARLVDEIRVDEFAYPLAVIDVHEKVIENHDYALTVEDIEQFEAQYGQIPEGAFVAMRSDWSKRWPNQDAMLNKDENGISRYPGWSVEALKFLFEVRNVGAVGHEPFDTDPPLLQQEIGFAGEDYVLQQDKFQIEVMANLDQVPPVGAIIFATFPKAKNATGFPARCFAIAPVDGETNE</sequence>
<proteinExistence type="predicted"/>
<protein>
    <submittedName>
        <fullName evidence="1">Cyclase family protein</fullName>
    </submittedName>
</protein>
<name>A0ABS9UDE5_9BACL</name>
<evidence type="ECO:0000313" key="1">
    <source>
        <dbReference type="EMBL" id="MCH7322355.1"/>
    </source>
</evidence>
<dbReference type="RefSeq" id="WP_241369416.1">
    <property type="nucleotide sequence ID" value="NZ_JAKZFC010000003.1"/>
</dbReference>
<comment type="caution">
    <text evidence="1">The sequence shown here is derived from an EMBL/GenBank/DDBJ whole genome shotgun (WGS) entry which is preliminary data.</text>
</comment>
<keyword evidence="2" id="KW-1185">Reference proteome</keyword>
<dbReference type="Pfam" id="PF04199">
    <property type="entry name" value="Cyclase"/>
    <property type="match status" value="1"/>
</dbReference>